<dbReference type="PANTHER" id="PTHR36842">
    <property type="entry name" value="PROTEIN TOLB HOMOLOG"/>
    <property type="match status" value="1"/>
</dbReference>
<evidence type="ECO:0000256" key="1">
    <source>
        <dbReference type="ARBA" id="ARBA00009820"/>
    </source>
</evidence>
<dbReference type="AlphaFoldDB" id="A0A1S7U982"/>
<dbReference type="Gene3D" id="2.120.10.30">
    <property type="entry name" value="TolB, C-terminal domain"/>
    <property type="match status" value="1"/>
</dbReference>
<dbReference type="EMBL" id="FCNP01000049">
    <property type="protein sequence ID" value="CVI63322.1"/>
    <property type="molecule type" value="Genomic_DNA"/>
</dbReference>
<evidence type="ECO:0000313" key="2">
    <source>
        <dbReference type="EMBL" id="CVI63322.1"/>
    </source>
</evidence>
<dbReference type="PANTHER" id="PTHR36842:SF1">
    <property type="entry name" value="PROTEIN TOLB"/>
    <property type="match status" value="1"/>
</dbReference>
<reference evidence="2" key="1">
    <citation type="submission" date="2016-01" db="EMBL/GenBank/DDBJ databases">
        <authorList>
            <person name="Regsiter A."/>
            <person name="william w."/>
        </authorList>
    </citation>
    <scope>NUCLEOTIDE SEQUENCE</scope>
    <source>
        <strain evidence="2">NCPPB 1641</strain>
    </source>
</reference>
<keyword evidence="3" id="KW-1185">Reference proteome</keyword>
<dbReference type="SUPFAM" id="SSF82171">
    <property type="entry name" value="DPP6 N-terminal domain-like"/>
    <property type="match status" value="1"/>
</dbReference>
<evidence type="ECO:0008006" key="4">
    <source>
        <dbReference type="Google" id="ProtNLM"/>
    </source>
</evidence>
<dbReference type="RefSeq" id="WP_080855136.1">
    <property type="nucleotide sequence ID" value="NZ_LT009777.1"/>
</dbReference>
<dbReference type="InterPro" id="IPR011042">
    <property type="entry name" value="6-blade_b-propeller_TolB-like"/>
</dbReference>
<name>A0A1S7U982_9HYPH</name>
<dbReference type="Pfam" id="PF07676">
    <property type="entry name" value="PD40"/>
    <property type="match status" value="2"/>
</dbReference>
<dbReference type="InterPro" id="IPR011659">
    <property type="entry name" value="WD40"/>
</dbReference>
<dbReference type="Proteomes" id="UP000192140">
    <property type="component" value="Unassembled WGS sequence"/>
</dbReference>
<protein>
    <recommendedName>
        <fullName evidence="4">Periplasmic component of the Tol biopolymer transport system</fullName>
    </recommendedName>
</protein>
<proteinExistence type="inferred from homology"/>
<accession>A0A1S7U982</accession>
<comment type="similarity">
    <text evidence="1">Belongs to the TolB family.</text>
</comment>
<gene>
    <name evidence="2" type="ORF">AGR7A_pAt20185</name>
</gene>
<organism evidence="2 3">
    <name type="scientific">Agrobacterium deltaense NCPPB 1641</name>
    <dbReference type="NCBI Taxonomy" id="1183425"/>
    <lineage>
        <taxon>Bacteria</taxon>
        <taxon>Pseudomonadati</taxon>
        <taxon>Pseudomonadota</taxon>
        <taxon>Alphaproteobacteria</taxon>
        <taxon>Hyphomicrobiales</taxon>
        <taxon>Rhizobiaceae</taxon>
        <taxon>Rhizobium/Agrobacterium group</taxon>
        <taxon>Agrobacterium</taxon>
    </lineage>
</organism>
<evidence type="ECO:0000313" key="3">
    <source>
        <dbReference type="Proteomes" id="UP000192140"/>
    </source>
</evidence>
<comment type="caution">
    <text evidence="2">The sequence shown here is derived from an EMBL/GenBank/DDBJ whole genome shotgun (WGS) entry which is preliminary data.</text>
</comment>
<sequence length="309" mass="34287">MVNSSERGIAEFRISPYGRQLSPTQRSVLCTFDIITGERHELFVTNSLLEAPNWTPDGKFLIFNAGGQLWRFPIAGSIPQLIDTGTLSNLNNDHLISPDGEWFYVSANDGHLYKLDSAGGNPVRVSNTHSEPFRYFLHGVSPDGTELAFVAIEGSEPAARRNIFTIPADGGEDKRLSDTEKANDGPEYSPDGKWIYFNSELTSKTLGHAQIFRMKRDGSGIQQMTYDNRVNWFPHISPDGEHVVFLSYPPGTRGHPADKDVIIRLMKAEGGEIRDLVSFFGGQGTINVNSWAPDSRTFAYVEYPEASAI</sequence>